<comment type="subunit">
    <text evidence="7">Homodimer.</text>
</comment>
<dbReference type="GO" id="GO:0019646">
    <property type="term" value="P:aerobic electron transport chain"/>
    <property type="evidence" value="ECO:0007669"/>
    <property type="project" value="InterPro"/>
</dbReference>
<evidence type="ECO:0000256" key="1">
    <source>
        <dbReference type="ARBA" id="ARBA00022448"/>
    </source>
</evidence>
<evidence type="ECO:0000313" key="10">
    <source>
        <dbReference type="Proteomes" id="UP000256900"/>
    </source>
</evidence>
<proteinExistence type="inferred from homology"/>
<evidence type="ECO:0000256" key="5">
    <source>
        <dbReference type="ARBA" id="ARBA00023004"/>
    </source>
</evidence>
<gene>
    <name evidence="9" type="ORF">DES32_0988</name>
</gene>
<keyword evidence="4 7" id="KW-0249">Electron transport</keyword>
<keyword evidence="10" id="KW-1185">Reference proteome</keyword>
<dbReference type="GO" id="GO:0051539">
    <property type="term" value="F:4 iron, 4 sulfur cluster binding"/>
    <property type="evidence" value="ECO:0007669"/>
    <property type="project" value="UniProtKB-KW"/>
</dbReference>
<dbReference type="InterPro" id="IPR036369">
    <property type="entry name" value="HIPIP_sf"/>
</dbReference>
<evidence type="ECO:0000256" key="7">
    <source>
        <dbReference type="RuleBase" id="RU000620"/>
    </source>
</evidence>
<feature type="domain" description="High potential iron-sulfur proteins family profile" evidence="8">
    <location>
        <begin position="40"/>
        <end position="101"/>
    </location>
</feature>
<dbReference type="EMBL" id="QUMO01000002">
    <property type="protein sequence ID" value="REF87368.1"/>
    <property type="molecule type" value="Genomic_DNA"/>
</dbReference>
<dbReference type="Gene3D" id="4.10.490.10">
    <property type="entry name" value="High potential iron-sulphur protein"/>
    <property type="match status" value="1"/>
</dbReference>
<dbReference type="SUPFAM" id="SSF57652">
    <property type="entry name" value="HIPIP (high potential iron protein)"/>
    <property type="match status" value="1"/>
</dbReference>
<keyword evidence="3 7" id="KW-0479">Metal-binding</keyword>
<evidence type="ECO:0000256" key="6">
    <source>
        <dbReference type="ARBA" id="ARBA00023014"/>
    </source>
</evidence>
<comment type="function">
    <text evidence="7">Specific class of high-redox-potential 4Fe-4S ferredoxins. Functions in anaerobic electron transport in most purple and in some other photosynthetic bacteria and in at least one genus (Paracoccus) of halophilic, denitrifying bacteria.</text>
</comment>
<protein>
    <recommendedName>
        <fullName evidence="7">High-potential iron-sulfur protein</fullName>
        <shortName evidence="7">HiPIP</shortName>
    </recommendedName>
</protein>
<keyword evidence="2 7" id="KW-0004">4Fe-4S</keyword>
<dbReference type="PROSITE" id="PS51373">
    <property type="entry name" value="HIPIP"/>
    <property type="match status" value="1"/>
</dbReference>
<dbReference type="InterPro" id="IPR006311">
    <property type="entry name" value="TAT_signal"/>
</dbReference>
<sequence>MTQSTPCSCRAETVTLETQALSRRTLLSGAAFVASAAAVGLMPLRARAQQKVAQSAAQYQDSPKNGQQCSTCSHFQAPGSCEVVDGTISPSGWCALYTKKG</sequence>
<name>A0A3D9YZV8_9HYPH</name>
<dbReference type="Pfam" id="PF01355">
    <property type="entry name" value="HIPIP"/>
    <property type="match status" value="1"/>
</dbReference>
<organism evidence="9 10">
    <name type="scientific">Methylovirgula ligni</name>
    <dbReference type="NCBI Taxonomy" id="569860"/>
    <lineage>
        <taxon>Bacteria</taxon>
        <taxon>Pseudomonadati</taxon>
        <taxon>Pseudomonadota</taxon>
        <taxon>Alphaproteobacteria</taxon>
        <taxon>Hyphomicrobiales</taxon>
        <taxon>Beijerinckiaceae</taxon>
        <taxon>Methylovirgula</taxon>
    </lineage>
</organism>
<evidence type="ECO:0000256" key="3">
    <source>
        <dbReference type="ARBA" id="ARBA00022723"/>
    </source>
</evidence>
<dbReference type="Proteomes" id="UP000256900">
    <property type="component" value="Unassembled WGS sequence"/>
</dbReference>
<dbReference type="GO" id="GO:0009055">
    <property type="term" value="F:electron transfer activity"/>
    <property type="evidence" value="ECO:0007669"/>
    <property type="project" value="InterPro"/>
</dbReference>
<dbReference type="OrthoDB" id="5334781at2"/>
<reference evidence="9 10" key="1">
    <citation type="submission" date="2018-08" db="EMBL/GenBank/DDBJ databases">
        <title>Genomic Encyclopedia of Type Strains, Phase IV (KMG-IV): sequencing the most valuable type-strain genomes for metagenomic binning, comparative biology and taxonomic classification.</title>
        <authorList>
            <person name="Goeker M."/>
        </authorList>
    </citation>
    <scope>NUCLEOTIDE SEQUENCE [LARGE SCALE GENOMIC DNA]</scope>
    <source>
        <strain evidence="9 10">BW863</strain>
    </source>
</reference>
<dbReference type="InterPro" id="IPR000170">
    <property type="entry name" value="High_potential_FeS_prot"/>
</dbReference>
<accession>A0A3D9YZV8</accession>
<comment type="caution">
    <text evidence="9">The sequence shown here is derived from an EMBL/GenBank/DDBJ whole genome shotgun (WGS) entry which is preliminary data.</text>
</comment>
<evidence type="ECO:0000256" key="4">
    <source>
        <dbReference type="ARBA" id="ARBA00022982"/>
    </source>
</evidence>
<dbReference type="RefSeq" id="WP_115835580.1">
    <property type="nucleotide sequence ID" value="NZ_CP025086.1"/>
</dbReference>
<keyword evidence="1 7" id="KW-0813">Transport</keyword>
<dbReference type="GO" id="GO:0046872">
    <property type="term" value="F:metal ion binding"/>
    <property type="evidence" value="ECO:0007669"/>
    <property type="project" value="UniProtKB-KW"/>
</dbReference>
<keyword evidence="5 7" id="KW-0408">Iron</keyword>
<comment type="similarity">
    <text evidence="7">Belongs to the high-potential iron-sulfur protein (HiPIP) family.</text>
</comment>
<keyword evidence="6 7" id="KW-0411">Iron-sulfur</keyword>
<dbReference type="AlphaFoldDB" id="A0A3D9YZV8"/>
<evidence type="ECO:0000313" key="9">
    <source>
        <dbReference type="EMBL" id="REF87368.1"/>
    </source>
</evidence>
<evidence type="ECO:0000259" key="8">
    <source>
        <dbReference type="PROSITE" id="PS51373"/>
    </source>
</evidence>
<evidence type="ECO:0000256" key="2">
    <source>
        <dbReference type="ARBA" id="ARBA00022485"/>
    </source>
</evidence>
<dbReference type="PROSITE" id="PS51318">
    <property type="entry name" value="TAT"/>
    <property type="match status" value="1"/>
</dbReference>